<name>A0A5M8P5W9_9BACT</name>
<evidence type="ECO:0008006" key="3">
    <source>
        <dbReference type="Google" id="ProtNLM"/>
    </source>
</evidence>
<organism evidence="1 2">
    <name type="scientific">Candidatus Ordinivivax streblomastigis</name>
    <dbReference type="NCBI Taxonomy" id="2540710"/>
    <lineage>
        <taxon>Bacteria</taxon>
        <taxon>Pseudomonadati</taxon>
        <taxon>Bacteroidota</taxon>
        <taxon>Bacteroidia</taxon>
        <taxon>Bacteroidales</taxon>
        <taxon>Candidatus Ordinivivax</taxon>
    </lineage>
</organism>
<dbReference type="AlphaFoldDB" id="A0A5M8P5W9"/>
<dbReference type="EMBL" id="SNRX01000001">
    <property type="protein sequence ID" value="KAA6303728.1"/>
    <property type="molecule type" value="Genomic_DNA"/>
</dbReference>
<sequence length="334" mass="39248">MTLSVFIYKVKSRLWGKLVRYSRNQPFYPCLYRSYWHYKLCSSTKTTNTTCYYAARPNSGAGIGHQLANWIAGYWFAKQFGLKFAHLPFSNQKWEDFLGFGEGEQPIKELVNTGYKLRKLPLFNEYNSQEVVRIKAIIQSYAGKKIVFLAEQDQFYRDQFGVMDDIKHKFHHAKSRTKDKLIYSKENFNIAIHVRRGDIVVGQQSKNPNLLMRWQNNNYFTKVLTTALEKLKTNKPVSIYLFSQGEIEDFQDFKHFQNMHFCLDMDAQDSFLHLVYADLLITSKSSFSYKPALLSDGIKICPADFWHGYPDDKNWILVENDETFDAHRNTTHRI</sequence>
<reference evidence="1 2" key="1">
    <citation type="submission" date="2019-03" db="EMBL/GenBank/DDBJ databases">
        <title>Single cell metagenomics reveals metabolic interactions within the superorganism composed of flagellate Streblomastix strix and complex community of Bacteroidetes bacteria on its surface.</title>
        <authorList>
            <person name="Treitli S.C."/>
            <person name="Kolisko M."/>
            <person name="Husnik F."/>
            <person name="Keeling P."/>
            <person name="Hampl V."/>
        </authorList>
    </citation>
    <scope>NUCLEOTIDE SEQUENCE [LARGE SCALE GENOMIC DNA]</scope>
    <source>
        <strain evidence="1">St1</strain>
    </source>
</reference>
<protein>
    <recommendedName>
        <fullName evidence="3">Glycosyl transferase family 11</fullName>
    </recommendedName>
</protein>
<gene>
    <name evidence="1" type="ORF">EZS26_000279</name>
</gene>
<evidence type="ECO:0000313" key="2">
    <source>
        <dbReference type="Proteomes" id="UP000324575"/>
    </source>
</evidence>
<proteinExistence type="predicted"/>
<accession>A0A5M8P5W9</accession>
<evidence type="ECO:0000313" key="1">
    <source>
        <dbReference type="EMBL" id="KAA6303728.1"/>
    </source>
</evidence>
<comment type="caution">
    <text evidence="1">The sequence shown here is derived from an EMBL/GenBank/DDBJ whole genome shotgun (WGS) entry which is preliminary data.</text>
</comment>
<dbReference type="Proteomes" id="UP000324575">
    <property type="component" value="Unassembled WGS sequence"/>
</dbReference>